<dbReference type="PANTHER" id="PTHR42693">
    <property type="entry name" value="ARYLSULFATASE FAMILY MEMBER"/>
    <property type="match status" value="1"/>
</dbReference>
<dbReference type="OrthoDB" id="9764377at2"/>
<evidence type="ECO:0000256" key="4">
    <source>
        <dbReference type="ARBA" id="ARBA00022837"/>
    </source>
</evidence>
<protein>
    <submittedName>
        <fullName evidence="6">Arylsulfatase</fullName>
        <ecNumber evidence="6">3.1.6.1</ecNumber>
    </submittedName>
</protein>
<dbReference type="EMBL" id="AQHR01000066">
    <property type="protein sequence ID" value="EON77124.1"/>
    <property type="molecule type" value="Genomic_DNA"/>
</dbReference>
<keyword evidence="4" id="KW-0106">Calcium</keyword>
<dbReference type="AlphaFoldDB" id="R7ZT11"/>
<keyword evidence="3 6" id="KW-0378">Hydrolase</keyword>
<dbReference type="Gene3D" id="3.40.720.10">
    <property type="entry name" value="Alkaline Phosphatase, subunit A"/>
    <property type="match status" value="1"/>
</dbReference>
<evidence type="ECO:0000259" key="5">
    <source>
        <dbReference type="Pfam" id="PF00884"/>
    </source>
</evidence>
<evidence type="ECO:0000256" key="1">
    <source>
        <dbReference type="ARBA" id="ARBA00008779"/>
    </source>
</evidence>
<dbReference type="Proteomes" id="UP000013909">
    <property type="component" value="Unassembled WGS sequence"/>
</dbReference>
<dbReference type="RefSeq" id="WP_010854571.1">
    <property type="nucleotide sequence ID" value="NZ_AQHR01000066.1"/>
</dbReference>
<gene>
    <name evidence="6" type="ORF">ADIS_2434</name>
</gene>
<organism evidence="6 7">
    <name type="scientific">Lunatimonas lonarensis</name>
    <dbReference type="NCBI Taxonomy" id="1232681"/>
    <lineage>
        <taxon>Bacteria</taxon>
        <taxon>Pseudomonadati</taxon>
        <taxon>Bacteroidota</taxon>
        <taxon>Cytophagia</taxon>
        <taxon>Cytophagales</taxon>
        <taxon>Cyclobacteriaceae</taxon>
    </lineage>
</organism>
<dbReference type="InterPro" id="IPR017850">
    <property type="entry name" value="Alkaline_phosphatase_core_sf"/>
</dbReference>
<dbReference type="PROSITE" id="PS00149">
    <property type="entry name" value="SULFATASE_2"/>
    <property type="match status" value="1"/>
</dbReference>
<dbReference type="Gene3D" id="3.30.1120.10">
    <property type="match status" value="1"/>
</dbReference>
<keyword evidence="2" id="KW-0479">Metal-binding</keyword>
<comment type="caution">
    <text evidence="6">The sequence shown here is derived from an EMBL/GenBank/DDBJ whole genome shotgun (WGS) entry which is preliminary data.</text>
</comment>
<dbReference type="Pfam" id="PF00884">
    <property type="entry name" value="Sulfatase"/>
    <property type="match status" value="1"/>
</dbReference>
<sequence>MNRLIPFHHLLGVFLIFLLPACGINGRIDTKPSKPNIVFIFADDMGYGDIRSLNAGSKINTPNLDKMVSEGMYFTQAHASASVCTPSRYGLLTGRYGFRSDAAAYGITGFSGPVVEEGRETLATLLKRAGYHTGIVGKWHLGLEWQTRDGLPARLDTETGFSNIEYAKPVQWGPSNVGFDESFIHPASLDMPPYVFLRNHEVVNPDVVLSSSVYPRRKEGTVLSWDKKHSDDRAIYWEKGVWWRDGEMSTDFLFEACQPTLLDEGIDFIARHTSRGAVEPFFLYLPLTGPHTPWLPSQANQGRSKAGVYGDFVLDIDFLVGKIMEVLEEQGIADQTLLIFASDNGAYWPESEVDLFSHDANGGRRGQKGDVWDGGHRIPLIVRWPEVVQKGRSSDALISLTDWMATFADMLQVATGEVYGEDSETFWPLLSGTSNEGTRTEMVHHSSRNLYSIRSGGWKYIEGLGSGGFTDPALIAPAEGDPKGQLYNEALDVAEQENLFFKHPEIVERLSERLLQIRSR</sequence>
<dbReference type="PANTHER" id="PTHR42693:SF53">
    <property type="entry name" value="ENDO-4-O-SULFATASE"/>
    <property type="match status" value="1"/>
</dbReference>
<reference evidence="6 7" key="1">
    <citation type="submission" date="2013-02" db="EMBL/GenBank/DDBJ databases">
        <title>A novel strain isolated from Lonar lake, Maharashtra, India.</title>
        <authorList>
            <person name="Singh A."/>
        </authorList>
    </citation>
    <scope>NUCLEOTIDE SEQUENCE [LARGE SCALE GENOMIC DNA]</scope>
    <source>
        <strain evidence="6 7">AK24</strain>
    </source>
</reference>
<dbReference type="EC" id="3.1.6.1" evidence="6"/>
<dbReference type="CDD" id="cd16143">
    <property type="entry name" value="ARS_like"/>
    <property type="match status" value="1"/>
</dbReference>
<comment type="similarity">
    <text evidence="1">Belongs to the sulfatase family.</text>
</comment>
<feature type="domain" description="Sulfatase N-terminal" evidence="5">
    <location>
        <begin position="35"/>
        <end position="412"/>
    </location>
</feature>
<evidence type="ECO:0000313" key="7">
    <source>
        <dbReference type="Proteomes" id="UP000013909"/>
    </source>
</evidence>
<evidence type="ECO:0000256" key="2">
    <source>
        <dbReference type="ARBA" id="ARBA00022723"/>
    </source>
</evidence>
<dbReference type="STRING" id="1232681.ADIS_2434"/>
<name>R7ZT11_9BACT</name>
<dbReference type="GO" id="GO:0004065">
    <property type="term" value="F:arylsulfatase activity"/>
    <property type="evidence" value="ECO:0007669"/>
    <property type="project" value="UniProtKB-EC"/>
</dbReference>
<dbReference type="InterPro" id="IPR024607">
    <property type="entry name" value="Sulfatase_CS"/>
</dbReference>
<dbReference type="InterPro" id="IPR000917">
    <property type="entry name" value="Sulfatase_N"/>
</dbReference>
<dbReference type="GO" id="GO:0046872">
    <property type="term" value="F:metal ion binding"/>
    <property type="evidence" value="ECO:0007669"/>
    <property type="project" value="UniProtKB-KW"/>
</dbReference>
<evidence type="ECO:0000256" key="3">
    <source>
        <dbReference type="ARBA" id="ARBA00022801"/>
    </source>
</evidence>
<dbReference type="PROSITE" id="PS00523">
    <property type="entry name" value="SULFATASE_1"/>
    <property type="match status" value="1"/>
</dbReference>
<accession>R7ZT11</accession>
<evidence type="ECO:0000313" key="6">
    <source>
        <dbReference type="EMBL" id="EON77124.1"/>
    </source>
</evidence>
<dbReference type="PATRIC" id="fig|1288963.3.peg.2428"/>
<keyword evidence="7" id="KW-1185">Reference proteome</keyword>
<dbReference type="SUPFAM" id="SSF53649">
    <property type="entry name" value="Alkaline phosphatase-like"/>
    <property type="match status" value="1"/>
</dbReference>
<dbReference type="InterPro" id="IPR050738">
    <property type="entry name" value="Sulfatase"/>
</dbReference>
<proteinExistence type="inferred from homology"/>